<organism evidence="2 3">
    <name type="scientific">Peptostreptococcus russellii</name>
    <dbReference type="NCBI Taxonomy" id="215200"/>
    <lineage>
        <taxon>Bacteria</taxon>
        <taxon>Bacillati</taxon>
        <taxon>Bacillota</taxon>
        <taxon>Clostridia</taxon>
        <taxon>Peptostreptococcales</taxon>
        <taxon>Peptostreptococcaceae</taxon>
        <taxon>Peptostreptococcus</taxon>
    </lineage>
</organism>
<evidence type="ECO:0000259" key="1">
    <source>
        <dbReference type="Pfam" id="PF05732"/>
    </source>
</evidence>
<dbReference type="AlphaFoldDB" id="A0A2P7Q1Q5"/>
<dbReference type="Pfam" id="PF05732">
    <property type="entry name" value="RepL"/>
    <property type="match status" value="1"/>
</dbReference>
<dbReference type="Proteomes" id="UP000241434">
    <property type="component" value="Unassembled WGS sequence"/>
</dbReference>
<dbReference type="OrthoDB" id="1751139at2"/>
<dbReference type="RefSeq" id="WP_106776655.1">
    <property type="nucleotide sequence ID" value="NZ_JYGE01000003.1"/>
</dbReference>
<sequence>MFDIKKHDRKVDITDYTESRNVNYKKNVERFLNVSPKNYIKTMESISSKKAMIPMMLISIMDKDNKINMTLKELSELLDYPKTSLSVLFGEYRKYEFMQKVRNGVYMINPLVSYKGSKYERDKLVQEYSKIIEGNMISRKTEERRY</sequence>
<accession>A0A2P7Q1Q5</accession>
<reference evidence="2" key="1">
    <citation type="thesis" date="2015" institute="Rutgers" country="The State University of New Jersey, 14 College Farm Rd., New Brunswick, NJ, USA">
        <title>Ammonia toxicity in bacteria and its implications for treatment of and resource recovery from highly nitrogenous organic wastes.</title>
        <authorList>
            <person name="Luther A.K."/>
        </authorList>
    </citation>
    <scope>NUCLEOTIDE SEQUENCE</scope>
    <source>
        <strain evidence="2">RT-10B</strain>
    </source>
</reference>
<gene>
    <name evidence="2" type="ORF">UF10_04620</name>
</gene>
<dbReference type="GO" id="GO:0006276">
    <property type="term" value="P:plasmid maintenance"/>
    <property type="evidence" value="ECO:0007669"/>
    <property type="project" value="InterPro"/>
</dbReference>
<keyword evidence="3" id="KW-1185">Reference proteome</keyword>
<comment type="caution">
    <text evidence="2">The sequence shown here is derived from an EMBL/GenBank/DDBJ whole genome shotgun (WGS) entry which is preliminary data.</text>
</comment>
<evidence type="ECO:0000313" key="2">
    <source>
        <dbReference type="EMBL" id="PSJ31895.1"/>
    </source>
</evidence>
<proteinExistence type="predicted"/>
<name>A0A2P7Q1Q5_9FIRM</name>
<dbReference type="EMBL" id="JYGE01000003">
    <property type="protein sequence ID" value="PSJ31895.1"/>
    <property type="molecule type" value="Genomic_DNA"/>
</dbReference>
<evidence type="ECO:0000313" key="3">
    <source>
        <dbReference type="Proteomes" id="UP000241434"/>
    </source>
</evidence>
<dbReference type="GO" id="GO:0006260">
    <property type="term" value="P:DNA replication"/>
    <property type="evidence" value="ECO:0007669"/>
    <property type="project" value="InterPro"/>
</dbReference>
<protein>
    <recommendedName>
        <fullName evidence="1">Plasmid replication protein RepL domain-containing protein</fullName>
    </recommendedName>
</protein>
<feature type="domain" description="Plasmid replication protein RepL" evidence="1">
    <location>
        <begin position="19"/>
        <end position="133"/>
    </location>
</feature>
<dbReference type="InterPro" id="IPR008813">
    <property type="entry name" value="Plasmid_replication_RepL"/>
</dbReference>